<evidence type="ECO:0000256" key="4">
    <source>
        <dbReference type="SAM" id="SignalP"/>
    </source>
</evidence>
<dbReference type="GO" id="GO:0004553">
    <property type="term" value="F:hydrolase activity, hydrolyzing O-glycosyl compounds"/>
    <property type="evidence" value="ECO:0007669"/>
    <property type="project" value="InterPro"/>
</dbReference>
<name>A0A9W9NJ25_9EURO</name>
<dbReference type="GeneID" id="83205352"/>
<protein>
    <submittedName>
        <fullName evidence="8">Glycoside hydrolase family 2 immunoglobulin-like beta-sandwich</fullName>
    </submittedName>
</protein>
<keyword evidence="3" id="KW-0326">Glycosidase</keyword>
<dbReference type="EMBL" id="JAPQKS010000007">
    <property type="protein sequence ID" value="KAJ5219549.1"/>
    <property type="molecule type" value="Genomic_DNA"/>
</dbReference>
<dbReference type="Proteomes" id="UP001150941">
    <property type="component" value="Unassembled WGS sequence"/>
</dbReference>
<dbReference type="AlphaFoldDB" id="A0A9W9NJ25"/>
<comment type="similarity">
    <text evidence="1">Belongs to the glycosyl hydrolase 2 family.</text>
</comment>
<dbReference type="InterPro" id="IPR013783">
    <property type="entry name" value="Ig-like_fold"/>
</dbReference>
<organism evidence="8 9">
    <name type="scientific">Penicillium chermesinum</name>
    <dbReference type="NCBI Taxonomy" id="63820"/>
    <lineage>
        <taxon>Eukaryota</taxon>
        <taxon>Fungi</taxon>
        <taxon>Dikarya</taxon>
        <taxon>Ascomycota</taxon>
        <taxon>Pezizomycotina</taxon>
        <taxon>Eurotiomycetes</taxon>
        <taxon>Eurotiomycetidae</taxon>
        <taxon>Eurotiales</taxon>
        <taxon>Aspergillaceae</taxon>
        <taxon>Penicillium</taxon>
    </lineage>
</organism>
<sequence>MYCWMRSAALLALWHATAACAEPLVSSPGQRSIIPRWSMQSSTQVTQDLASLSQPGTDVSSWYRVGPRGTVMAGLIENGVYNETDLFYSSNMEALSGHAAFRAPWLYREEFTVKPMAGQHYTLRTHGITSKADIYVNGVQIATSEQQQGSYGGHRYDVTRHLTAGTNCILIRAYPTSYLRNFAMGFVDWNPYPADNGTGVWRNVEVLQTGAVSMSSLRVITDFHNPTAKGTDTVNITLKTELHNKATHSVPVTVNGTITDPIGADQVLIGGTFTLRAGERKTVELESTVNGPHIWWPAGWGEQDLYKATVDTMIQDTTLRLSDTSTRQFGIRHVSSYVNGYNDTAFQVNGKPFQVLGAGYTPDIFLRFDLERVETIFQYVLDMGLNTVRLEGKQEHPELYDLADRMGLMVLAGWECCDKWEGWAYNDDADGVKWGDSDYPIARAQMLHEAEMMQSSPSVLGFLVGSDYWPNDRATKVYLDALTEMDWTNPIIASASKRGYPEALGPSGMKMDGPYDWVPPDYWYGDKEGAAFGFGSELGAGVGTPEMDSLRNFMSPGDLETFWSERDAGLYHMSSNSSSFYDRSIYNKALYARYGEPTGLEDYVAKCQMADFEATRAQFEAFSIRQNATRPATGAIYWMLNSAWPNLHWQLFDYYLRPIGAYFGTKVGTRAEHVAYDPATQTVWLINHSISNHGEREVAIDLIDANGKNISSTRLKVITHPTTSKQLQTVPGIQKIKDIAFLRLTLRDTKGKKDLSRNVYWISPRNDVLDWDDSNWYTTPVTQYANYTRLESLAQADVKVTIPDEKPVGNGRPDWHHLKVQLENKSKRPAVFLRVVARNVTTKEEVSPVVWSDNYVTLWPKEKMTLSVLLKGDIRDTGFEISGRNVELRAAQVPVSLTR</sequence>
<dbReference type="InterPro" id="IPR054593">
    <property type="entry name" value="Beta-mannosidase-like_N2"/>
</dbReference>
<evidence type="ECO:0000259" key="7">
    <source>
        <dbReference type="Pfam" id="PF22666"/>
    </source>
</evidence>
<evidence type="ECO:0000313" key="9">
    <source>
        <dbReference type="Proteomes" id="UP001150941"/>
    </source>
</evidence>
<dbReference type="Gene3D" id="2.60.40.10">
    <property type="entry name" value="Immunoglobulins"/>
    <property type="match status" value="3"/>
</dbReference>
<proteinExistence type="inferred from homology"/>
<dbReference type="RefSeq" id="XP_058326379.1">
    <property type="nucleotide sequence ID" value="XM_058478049.1"/>
</dbReference>
<dbReference type="Gene3D" id="2.60.120.260">
    <property type="entry name" value="Galactose-binding domain-like"/>
    <property type="match status" value="1"/>
</dbReference>
<gene>
    <name evidence="8" type="ORF">N7468_008753</name>
</gene>
<dbReference type="GO" id="GO:0005975">
    <property type="term" value="P:carbohydrate metabolic process"/>
    <property type="evidence" value="ECO:0007669"/>
    <property type="project" value="InterPro"/>
</dbReference>
<evidence type="ECO:0000256" key="1">
    <source>
        <dbReference type="ARBA" id="ARBA00007401"/>
    </source>
</evidence>
<dbReference type="InterPro" id="IPR008979">
    <property type="entry name" value="Galactose-bd-like_sf"/>
</dbReference>
<reference evidence="8" key="1">
    <citation type="submission" date="2022-11" db="EMBL/GenBank/DDBJ databases">
        <authorList>
            <person name="Petersen C."/>
        </authorList>
    </citation>
    <scope>NUCLEOTIDE SEQUENCE</scope>
    <source>
        <strain evidence="8">IBT 19713</strain>
    </source>
</reference>
<dbReference type="Pfam" id="PF18368">
    <property type="entry name" value="Ig_GlcNase"/>
    <property type="match status" value="1"/>
</dbReference>
<evidence type="ECO:0000256" key="3">
    <source>
        <dbReference type="ARBA" id="ARBA00023295"/>
    </source>
</evidence>
<dbReference type="PANTHER" id="PTHR43536">
    <property type="entry name" value="MANNOSYLGLYCOPROTEIN ENDO-BETA-MANNOSIDASE"/>
    <property type="match status" value="1"/>
</dbReference>
<dbReference type="Pfam" id="PF00703">
    <property type="entry name" value="Glyco_hydro_2"/>
    <property type="match status" value="1"/>
</dbReference>
<dbReference type="InterPro" id="IPR017853">
    <property type="entry name" value="GH"/>
</dbReference>
<evidence type="ECO:0000313" key="8">
    <source>
        <dbReference type="EMBL" id="KAJ5219549.1"/>
    </source>
</evidence>
<dbReference type="PROSITE" id="PS51257">
    <property type="entry name" value="PROKAR_LIPOPROTEIN"/>
    <property type="match status" value="1"/>
</dbReference>
<keyword evidence="2 8" id="KW-0378">Hydrolase</keyword>
<feature type="domain" description="Beta-mannosidase-like galactose-binding" evidence="7">
    <location>
        <begin position="51"/>
        <end position="175"/>
    </location>
</feature>
<feature type="domain" description="Exo-beta-D-glucosaminidase Ig-fold" evidence="6">
    <location>
        <begin position="776"/>
        <end position="886"/>
    </location>
</feature>
<keyword evidence="9" id="KW-1185">Reference proteome</keyword>
<accession>A0A9W9NJ25</accession>
<feature type="domain" description="Glycoside hydrolase family 2 immunoglobulin-like beta-sandwich" evidence="5">
    <location>
        <begin position="225"/>
        <end position="332"/>
    </location>
</feature>
<evidence type="ECO:0000256" key="2">
    <source>
        <dbReference type="ARBA" id="ARBA00022801"/>
    </source>
</evidence>
<dbReference type="OrthoDB" id="408532at2759"/>
<dbReference type="PANTHER" id="PTHR43536:SF1">
    <property type="entry name" value="MANNOSYLGLYCOPROTEIN ENDO-BETA-MANNOSIDASE"/>
    <property type="match status" value="1"/>
</dbReference>
<dbReference type="Pfam" id="PF22666">
    <property type="entry name" value="Glyco_hydro_2_N2"/>
    <property type="match status" value="1"/>
</dbReference>
<dbReference type="SUPFAM" id="SSF49785">
    <property type="entry name" value="Galactose-binding domain-like"/>
    <property type="match status" value="1"/>
</dbReference>
<feature type="chain" id="PRO_5040985173" evidence="4">
    <location>
        <begin position="20"/>
        <end position="899"/>
    </location>
</feature>
<dbReference type="InterPro" id="IPR036156">
    <property type="entry name" value="Beta-gal/glucu_dom_sf"/>
</dbReference>
<dbReference type="Gene3D" id="3.20.20.80">
    <property type="entry name" value="Glycosidases"/>
    <property type="match status" value="1"/>
</dbReference>
<comment type="caution">
    <text evidence="8">The sequence shown here is derived from an EMBL/GenBank/DDBJ whole genome shotgun (WGS) entry which is preliminary data.</text>
</comment>
<feature type="signal peptide" evidence="4">
    <location>
        <begin position="1"/>
        <end position="19"/>
    </location>
</feature>
<reference evidence="8" key="2">
    <citation type="journal article" date="2023" name="IMA Fungus">
        <title>Comparative genomic study of the Penicillium genus elucidates a diverse pangenome and 15 lateral gene transfer events.</title>
        <authorList>
            <person name="Petersen C."/>
            <person name="Sorensen T."/>
            <person name="Nielsen M.R."/>
            <person name="Sondergaard T.E."/>
            <person name="Sorensen J.L."/>
            <person name="Fitzpatrick D.A."/>
            <person name="Frisvad J.C."/>
            <person name="Nielsen K.L."/>
        </authorList>
    </citation>
    <scope>NUCLEOTIDE SEQUENCE</scope>
    <source>
        <strain evidence="8">IBT 19713</strain>
    </source>
</reference>
<dbReference type="InterPro" id="IPR041351">
    <property type="entry name" value="Ig_GlcNase"/>
</dbReference>
<dbReference type="SUPFAM" id="SSF51445">
    <property type="entry name" value="(Trans)glycosidases"/>
    <property type="match status" value="1"/>
</dbReference>
<keyword evidence="4" id="KW-0732">Signal</keyword>
<evidence type="ECO:0000259" key="5">
    <source>
        <dbReference type="Pfam" id="PF00703"/>
    </source>
</evidence>
<dbReference type="InterPro" id="IPR043534">
    <property type="entry name" value="EBDG/EBM"/>
</dbReference>
<dbReference type="InterPro" id="IPR006102">
    <property type="entry name" value="Ig-like_GH2"/>
</dbReference>
<dbReference type="SUPFAM" id="SSF49303">
    <property type="entry name" value="beta-Galactosidase/glucuronidase domain"/>
    <property type="match status" value="3"/>
</dbReference>
<evidence type="ECO:0000259" key="6">
    <source>
        <dbReference type="Pfam" id="PF18368"/>
    </source>
</evidence>